<name>A0ABR2AG67_9ROSI</name>
<proteinExistence type="predicted"/>
<dbReference type="Proteomes" id="UP001472677">
    <property type="component" value="Unassembled WGS sequence"/>
</dbReference>
<evidence type="ECO:0000313" key="2">
    <source>
        <dbReference type="Proteomes" id="UP001472677"/>
    </source>
</evidence>
<reference evidence="1 2" key="1">
    <citation type="journal article" date="2024" name="G3 (Bethesda)">
        <title>Genome assembly of Hibiscus sabdariffa L. provides insights into metabolisms of medicinal natural products.</title>
        <authorList>
            <person name="Kim T."/>
        </authorList>
    </citation>
    <scope>NUCLEOTIDE SEQUENCE [LARGE SCALE GENOMIC DNA]</scope>
    <source>
        <strain evidence="1">TK-2024</strain>
        <tissue evidence="1">Old leaves</tissue>
    </source>
</reference>
<evidence type="ECO:0000313" key="1">
    <source>
        <dbReference type="EMBL" id="KAK8491706.1"/>
    </source>
</evidence>
<protein>
    <submittedName>
        <fullName evidence="1">Uncharacterized protein</fullName>
    </submittedName>
</protein>
<sequence length="77" mass="8141">MAKDYVDAIPLQFAACQVGAPFGSCKNISMPSSPMTSSAGSFSGSVQFSKSASTVCYPNRFVVGFISIPWMFMRASG</sequence>
<keyword evidence="2" id="KW-1185">Reference proteome</keyword>
<comment type="caution">
    <text evidence="1">The sequence shown here is derived from an EMBL/GenBank/DDBJ whole genome shotgun (WGS) entry which is preliminary data.</text>
</comment>
<accession>A0ABR2AG67</accession>
<gene>
    <name evidence="1" type="ORF">V6N12_047582</name>
</gene>
<organism evidence="1 2">
    <name type="scientific">Hibiscus sabdariffa</name>
    <name type="common">roselle</name>
    <dbReference type="NCBI Taxonomy" id="183260"/>
    <lineage>
        <taxon>Eukaryota</taxon>
        <taxon>Viridiplantae</taxon>
        <taxon>Streptophyta</taxon>
        <taxon>Embryophyta</taxon>
        <taxon>Tracheophyta</taxon>
        <taxon>Spermatophyta</taxon>
        <taxon>Magnoliopsida</taxon>
        <taxon>eudicotyledons</taxon>
        <taxon>Gunneridae</taxon>
        <taxon>Pentapetalae</taxon>
        <taxon>rosids</taxon>
        <taxon>malvids</taxon>
        <taxon>Malvales</taxon>
        <taxon>Malvaceae</taxon>
        <taxon>Malvoideae</taxon>
        <taxon>Hibiscus</taxon>
    </lineage>
</organism>
<dbReference type="EMBL" id="JBBPBM010000766">
    <property type="protein sequence ID" value="KAK8491706.1"/>
    <property type="molecule type" value="Genomic_DNA"/>
</dbReference>